<dbReference type="Proteomes" id="UP000475155">
    <property type="component" value="Unassembled WGS sequence"/>
</dbReference>
<feature type="compositionally biased region" description="Acidic residues" evidence="1">
    <location>
        <begin position="106"/>
        <end position="118"/>
    </location>
</feature>
<feature type="compositionally biased region" description="Basic and acidic residues" evidence="1">
    <location>
        <begin position="95"/>
        <end position="105"/>
    </location>
</feature>
<feature type="region of interest" description="Disordered" evidence="1">
    <location>
        <begin position="65"/>
        <end position="132"/>
    </location>
</feature>
<gene>
    <name evidence="2" type="ORF">GFD18_10255</name>
</gene>
<reference evidence="2 3" key="1">
    <citation type="submission" date="2019-10" db="EMBL/GenBank/DDBJ databases">
        <title>Bifidobacterium from non-human primates.</title>
        <authorList>
            <person name="Modesto M."/>
        </authorList>
    </citation>
    <scope>NUCLEOTIDE SEQUENCE [LARGE SCALE GENOMIC DNA]</scope>
    <source>
        <strain evidence="2 3">SMA1</strain>
    </source>
</reference>
<sequence length="204" mass="22498">MGYREEKLLEFCATPACDLTASQRSQALSYKRRQVDDPQIWANAKDQMAGDRALSINDAVTWAMGGNIDDTDADEPACESATESANPPANPPADTDGRQLFKPEPDTDYDTSSDMTEETSDKLTEETTEPKETIMQDPTLIDYENMQNHLEQAYEHLAEVERTSALRGQSYTAGLAHRAIGKTLDAMSTVNGSLRVARMDEGRA</sequence>
<dbReference type="RefSeq" id="WP_163199649.1">
    <property type="nucleotide sequence ID" value="NZ_WHZU01000022.1"/>
</dbReference>
<evidence type="ECO:0000256" key="1">
    <source>
        <dbReference type="SAM" id="MobiDB-lite"/>
    </source>
</evidence>
<feature type="compositionally biased region" description="Basic and acidic residues" evidence="1">
    <location>
        <begin position="119"/>
        <end position="132"/>
    </location>
</feature>
<keyword evidence="3" id="KW-1185">Reference proteome</keyword>
<organism evidence="2 3">
    <name type="scientific">Bifidobacterium saimiriisciurei</name>
    <dbReference type="NCBI Taxonomy" id="2661627"/>
    <lineage>
        <taxon>Bacteria</taxon>
        <taxon>Bacillati</taxon>
        <taxon>Actinomycetota</taxon>
        <taxon>Actinomycetes</taxon>
        <taxon>Bifidobacteriales</taxon>
        <taxon>Bifidobacteriaceae</taxon>
        <taxon>Bifidobacterium</taxon>
    </lineage>
</organism>
<protein>
    <submittedName>
        <fullName evidence="2">Uncharacterized protein</fullName>
    </submittedName>
</protein>
<name>A0ABX0CD80_9BIFI</name>
<proteinExistence type="predicted"/>
<accession>A0ABX0CD80</accession>
<evidence type="ECO:0000313" key="3">
    <source>
        <dbReference type="Proteomes" id="UP000475155"/>
    </source>
</evidence>
<evidence type="ECO:0000313" key="2">
    <source>
        <dbReference type="EMBL" id="NEH12447.1"/>
    </source>
</evidence>
<dbReference type="EMBL" id="WHZU01000022">
    <property type="protein sequence ID" value="NEH12447.1"/>
    <property type="molecule type" value="Genomic_DNA"/>
</dbReference>
<comment type="caution">
    <text evidence="2">The sequence shown here is derived from an EMBL/GenBank/DDBJ whole genome shotgun (WGS) entry which is preliminary data.</text>
</comment>